<dbReference type="EMBL" id="PEWV01000037">
    <property type="protein sequence ID" value="PIU41718.1"/>
    <property type="molecule type" value="Genomic_DNA"/>
</dbReference>
<evidence type="ECO:0000313" key="2">
    <source>
        <dbReference type="EMBL" id="PIU41718.1"/>
    </source>
</evidence>
<dbReference type="SUPFAM" id="SSF141371">
    <property type="entry name" value="PilZ domain-like"/>
    <property type="match status" value="1"/>
</dbReference>
<dbReference type="Proteomes" id="UP000230052">
    <property type="component" value="Unassembled WGS sequence"/>
</dbReference>
<evidence type="ECO:0000313" key="3">
    <source>
        <dbReference type="Proteomes" id="UP000230052"/>
    </source>
</evidence>
<evidence type="ECO:0000259" key="1">
    <source>
        <dbReference type="Pfam" id="PF07238"/>
    </source>
</evidence>
<dbReference type="Pfam" id="PF07238">
    <property type="entry name" value="PilZ"/>
    <property type="match status" value="1"/>
</dbReference>
<proteinExistence type="predicted"/>
<feature type="domain" description="PilZ" evidence="1">
    <location>
        <begin position="3"/>
        <end position="106"/>
    </location>
</feature>
<name>A0A2J0KT92_9BACT</name>
<protein>
    <recommendedName>
        <fullName evidence="1">PilZ domain-containing protein</fullName>
    </recommendedName>
</protein>
<reference evidence="2 3" key="1">
    <citation type="submission" date="2017-09" db="EMBL/GenBank/DDBJ databases">
        <title>Depth-based differentiation of microbial function through sediment-hosted aquifers and enrichment of novel symbionts in the deep terrestrial subsurface.</title>
        <authorList>
            <person name="Probst A.J."/>
            <person name="Ladd B."/>
            <person name="Jarett J.K."/>
            <person name="Geller-Mcgrath D.E."/>
            <person name="Sieber C.M."/>
            <person name="Emerson J.B."/>
            <person name="Anantharaman K."/>
            <person name="Thomas B.C."/>
            <person name="Malmstrom R."/>
            <person name="Stieglmeier M."/>
            <person name="Klingl A."/>
            <person name="Woyke T."/>
            <person name="Ryan C.M."/>
            <person name="Banfield J.F."/>
        </authorList>
    </citation>
    <scope>NUCLEOTIDE SEQUENCE [LARGE SCALE GENOMIC DNA]</scope>
    <source>
        <strain evidence="2">CG07_land_8_20_14_0_80_42_15</strain>
    </source>
</reference>
<dbReference type="AlphaFoldDB" id="A0A2J0KT92"/>
<dbReference type="InterPro" id="IPR009875">
    <property type="entry name" value="PilZ_domain"/>
</dbReference>
<dbReference type="GO" id="GO:0035438">
    <property type="term" value="F:cyclic-di-GMP binding"/>
    <property type="evidence" value="ECO:0007669"/>
    <property type="project" value="InterPro"/>
</dbReference>
<accession>A0A2J0KT92</accession>
<gene>
    <name evidence="2" type="ORF">COS99_03930</name>
</gene>
<dbReference type="Gene3D" id="2.40.10.220">
    <property type="entry name" value="predicted glycosyltransferase like domains"/>
    <property type="match status" value="1"/>
</dbReference>
<sequence>MKERRRAVRFKASFDIEYTTKGIIEIGSKTKSKDISISGIQFPINRLIKKGTKLKIEINPPHEQTPIVTHGKVVWVKESTDRYNENLDAGIKFSKIDLGEQYKLLKILKNCAASYKKE</sequence>
<comment type="caution">
    <text evidence="2">The sequence shown here is derived from an EMBL/GenBank/DDBJ whole genome shotgun (WGS) entry which is preliminary data.</text>
</comment>
<organism evidence="2 3">
    <name type="scientific">Candidatus Aquitaenariimonas noxiae</name>
    <dbReference type="NCBI Taxonomy" id="1974741"/>
    <lineage>
        <taxon>Bacteria</taxon>
        <taxon>Pseudomonadati</taxon>
        <taxon>Candidatus Omnitrophota</taxon>
        <taxon>Candidatus Aquitaenariimonas</taxon>
    </lineage>
</organism>